<evidence type="ECO:0000256" key="3">
    <source>
        <dbReference type="ARBA" id="ARBA00016337"/>
    </source>
</evidence>
<organism evidence="14 15">
    <name type="scientific">SAR86 cluster bacterium</name>
    <dbReference type="NCBI Taxonomy" id="2030880"/>
    <lineage>
        <taxon>Bacteria</taxon>
        <taxon>Pseudomonadati</taxon>
        <taxon>Pseudomonadota</taxon>
        <taxon>Gammaproteobacteria</taxon>
        <taxon>SAR86 cluster</taxon>
    </lineage>
</organism>
<feature type="binding site" evidence="12">
    <location>
        <position position="283"/>
    </location>
    <ligand>
        <name>Mg(2+)</name>
        <dbReference type="ChEBI" id="CHEBI:18420"/>
    </ligand>
</feature>
<evidence type="ECO:0000256" key="6">
    <source>
        <dbReference type="ARBA" id="ARBA00022723"/>
    </source>
</evidence>
<dbReference type="EC" id="2.7.1.180" evidence="2 11"/>
<keyword evidence="7 11" id="KW-0274">FAD</keyword>
<dbReference type="GO" id="GO:0046872">
    <property type="term" value="F:metal ion binding"/>
    <property type="evidence" value="ECO:0007669"/>
    <property type="project" value="UniProtKB-UniRule"/>
</dbReference>
<keyword evidence="13" id="KW-1133">Transmembrane helix</keyword>
<evidence type="ECO:0000256" key="12">
    <source>
        <dbReference type="PIRSR" id="PIRSR006268-2"/>
    </source>
</evidence>
<keyword evidence="13" id="KW-0812">Transmembrane</keyword>
<gene>
    <name evidence="14" type="ORF">DBW98_04445</name>
</gene>
<comment type="caution">
    <text evidence="14">The sequence shown here is derived from an EMBL/GenBank/DDBJ whole genome shotgun (WGS) entry which is preliminary data.</text>
</comment>
<feature type="binding site" evidence="12">
    <location>
        <position position="167"/>
    </location>
    <ligand>
        <name>Mg(2+)</name>
        <dbReference type="ChEBI" id="CHEBI:18420"/>
    </ligand>
</feature>
<dbReference type="PANTHER" id="PTHR30040">
    <property type="entry name" value="THIAMINE BIOSYNTHESIS LIPOPROTEIN APBE"/>
    <property type="match status" value="1"/>
</dbReference>
<evidence type="ECO:0000313" key="14">
    <source>
        <dbReference type="EMBL" id="RCL37126.1"/>
    </source>
</evidence>
<dbReference type="Proteomes" id="UP000253032">
    <property type="component" value="Unassembled WGS sequence"/>
</dbReference>
<evidence type="ECO:0000256" key="13">
    <source>
        <dbReference type="SAM" id="Phobius"/>
    </source>
</evidence>
<comment type="catalytic activity">
    <reaction evidence="10 11">
        <text>L-threonyl-[protein] + FAD = FMN-L-threonyl-[protein] + AMP + H(+)</text>
        <dbReference type="Rhea" id="RHEA:36847"/>
        <dbReference type="Rhea" id="RHEA-COMP:11060"/>
        <dbReference type="Rhea" id="RHEA-COMP:11061"/>
        <dbReference type="ChEBI" id="CHEBI:15378"/>
        <dbReference type="ChEBI" id="CHEBI:30013"/>
        <dbReference type="ChEBI" id="CHEBI:57692"/>
        <dbReference type="ChEBI" id="CHEBI:74257"/>
        <dbReference type="ChEBI" id="CHEBI:456215"/>
        <dbReference type="EC" id="2.7.1.180"/>
    </reaction>
</comment>
<evidence type="ECO:0000256" key="8">
    <source>
        <dbReference type="ARBA" id="ARBA00022842"/>
    </source>
</evidence>
<evidence type="ECO:0000256" key="7">
    <source>
        <dbReference type="ARBA" id="ARBA00022827"/>
    </source>
</evidence>
<dbReference type="InterPro" id="IPR024932">
    <property type="entry name" value="ApbE"/>
</dbReference>
<accession>A0A368BKA9</accession>
<evidence type="ECO:0000256" key="11">
    <source>
        <dbReference type="PIRNR" id="PIRNR006268"/>
    </source>
</evidence>
<dbReference type="EMBL" id="QOPC01000031">
    <property type="protein sequence ID" value="RCL37126.1"/>
    <property type="molecule type" value="Genomic_DNA"/>
</dbReference>
<feature type="transmembrane region" description="Helical" evidence="13">
    <location>
        <begin position="7"/>
        <end position="27"/>
    </location>
</feature>
<reference evidence="14 15" key="1">
    <citation type="journal article" date="2018" name="Microbiome">
        <title>Fine metagenomic profile of the Mediterranean stratified and mixed water columns revealed by assembly and recruitment.</title>
        <authorList>
            <person name="Haro-Moreno J.M."/>
            <person name="Lopez-Perez M."/>
            <person name="De La Torre J.R."/>
            <person name="Picazo A."/>
            <person name="Camacho A."/>
            <person name="Rodriguez-Valera F."/>
        </authorList>
    </citation>
    <scope>NUCLEOTIDE SEQUENCE [LARGE SCALE GENOMIC DNA]</scope>
    <source>
        <strain evidence="14">MED-G84</strain>
    </source>
</reference>
<name>A0A368BKA9_9GAMM</name>
<evidence type="ECO:0000256" key="1">
    <source>
        <dbReference type="ARBA" id="ARBA00008282"/>
    </source>
</evidence>
<dbReference type="PIRSF" id="PIRSF006268">
    <property type="entry name" value="ApbE"/>
    <property type="match status" value="1"/>
</dbReference>
<keyword evidence="13" id="KW-0472">Membrane</keyword>
<dbReference type="Pfam" id="PF02424">
    <property type="entry name" value="ApbE"/>
    <property type="match status" value="1"/>
</dbReference>
<comment type="similarity">
    <text evidence="1 11">Belongs to the ApbE family.</text>
</comment>
<keyword evidence="6 11" id="KW-0479">Metal-binding</keyword>
<keyword evidence="4 11" id="KW-0285">Flavoprotein</keyword>
<comment type="cofactor">
    <cofactor evidence="12">
        <name>Mg(2+)</name>
        <dbReference type="ChEBI" id="CHEBI:18420"/>
    </cofactor>
    <cofactor evidence="12">
        <name>Mn(2+)</name>
        <dbReference type="ChEBI" id="CHEBI:29035"/>
    </cofactor>
    <text evidence="12">Magnesium. Can also use manganese.</text>
</comment>
<sequence length="327" mass="36060">MFLNRLALSKLIALLVGFVCILFAYNYNKSATYISSGPIFGSSWKLVSTEYITDSLKQSIQTELNRIDLIASNYKTESELSFINKAPIDEIIDVSSEMFILLSFAEDLYKKTDGLYDITLGSLVINEGFGPPTPMVDKSIQVSSKRFQFVSDNSIIKNDNFQFDLSSIAKGFAVDSIAQILIEANKNNFLIDIGGEIIISGSKHNKPWVIGIQDPSSINDSSSFNIIANNFLAVATSGEYRNFKYNDDGAMTSHTFNPISKLSISNKSYSVTVVSKNSSMEADALATALNVMGPNKGIEFANEQDLSVMYIMQGNNLIKSNSWSYSD</sequence>
<evidence type="ECO:0000313" key="15">
    <source>
        <dbReference type="Proteomes" id="UP000253032"/>
    </source>
</evidence>
<evidence type="ECO:0000256" key="10">
    <source>
        <dbReference type="ARBA" id="ARBA00048540"/>
    </source>
</evidence>
<evidence type="ECO:0000256" key="4">
    <source>
        <dbReference type="ARBA" id="ARBA00022630"/>
    </source>
</evidence>
<proteinExistence type="inferred from homology"/>
<dbReference type="PANTHER" id="PTHR30040:SF2">
    <property type="entry name" value="FAD:PROTEIN FMN TRANSFERASE"/>
    <property type="match status" value="1"/>
</dbReference>
<keyword evidence="5 11" id="KW-0808">Transferase</keyword>
<evidence type="ECO:0000256" key="9">
    <source>
        <dbReference type="ARBA" id="ARBA00031306"/>
    </source>
</evidence>
<dbReference type="Gene3D" id="3.10.520.10">
    <property type="entry name" value="ApbE-like domains"/>
    <property type="match status" value="1"/>
</dbReference>
<dbReference type="InterPro" id="IPR003374">
    <property type="entry name" value="ApbE-like_sf"/>
</dbReference>
<evidence type="ECO:0000256" key="2">
    <source>
        <dbReference type="ARBA" id="ARBA00011955"/>
    </source>
</evidence>
<protein>
    <recommendedName>
        <fullName evidence="3 11">FAD:protein FMN transferase</fullName>
        <ecNumber evidence="2 11">2.7.1.180</ecNumber>
    </recommendedName>
    <alternativeName>
        <fullName evidence="9 11">Flavin transferase</fullName>
    </alternativeName>
</protein>
<keyword evidence="8 11" id="KW-0460">Magnesium</keyword>
<evidence type="ECO:0000256" key="5">
    <source>
        <dbReference type="ARBA" id="ARBA00022679"/>
    </source>
</evidence>
<dbReference type="AlphaFoldDB" id="A0A368BKA9"/>
<dbReference type="SUPFAM" id="SSF143631">
    <property type="entry name" value="ApbE-like"/>
    <property type="match status" value="1"/>
</dbReference>
<dbReference type="GO" id="GO:0016740">
    <property type="term" value="F:transferase activity"/>
    <property type="evidence" value="ECO:0007669"/>
    <property type="project" value="UniProtKB-UniRule"/>
</dbReference>
<feature type="binding site" evidence="12">
    <location>
        <position position="287"/>
    </location>
    <ligand>
        <name>Mg(2+)</name>
        <dbReference type="ChEBI" id="CHEBI:18420"/>
    </ligand>
</feature>